<dbReference type="InterPro" id="IPR001494">
    <property type="entry name" value="Importin-beta_N"/>
</dbReference>
<dbReference type="GO" id="GO:0006606">
    <property type="term" value="P:protein import into nucleus"/>
    <property type="evidence" value="ECO:0007669"/>
    <property type="project" value="TreeGrafter"/>
</dbReference>
<dbReference type="PANTHER" id="PTHR10997:SF18">
    <property type="entry name" value="D-IMPORTIN 7_RANBP7"/>
    <property type="match status" value="1"/>
</dbReference>
<gene>
    <name evidence="9" type="ORF">KFE25_004335</name>
</gene>
<dbReference type="OrthoDB" id="760868at2759"/>
<keyword evidence="5" id="KW-0653">Protein transport</keyword>
<dbReference type="GO" id="GO:0005829">
    <property type="term" value="C:cytosol"/>
    <property type="evidence" value="ECO:0007669"/>
    <property type="project" value="TreeGrafter"/>
</dbReference>
<accession>A0A8J5X8L5</accession>
<evidence type="ECO:0000256" key="7">
    <source>
        <dbReference type="SAM" id="MobiDB-lite"/>
    </source>
</evidence>
<protein>
    <recommendedName>
        <fullName evidence="8">Importin N-terminal domain-containing protein</fullName>
    </recommendedName>
</protein>
<dbReference type="PROSITE" id="PS50166">
    <property type="entry name" value="IMPORTIN_B_NT"/>
    <property type="match status" value="1"/>
</dbReference>
<dbReference type="SUPFAM" id="SSF48371">
    <property type="entry name" value="ARM repeat"/>
    <property type="match status" value="1"/>
</dbReference>
<comment type="subcellular location">
    <subcellularLocation>
        <location evidence="2">Cytoplasm</location>
    </subcellularLocation>
    <subcellularLocation>
        <location evidence="1">Nucleus</location>
    </subcellularLocation>
</comment>
<evidence type="ECO:0000313" key="10">
    <source>
        <dbReference type="Proteomes" id="UP000751190"/>
    </source>
</evidence>
<dbReference type="GO" id="GO:0005635">
    <property type="term" value="C:nuclear envelope"/>
    <property type="evidence" value="ECO:0007669"/>
    <property type="project" value="TreeGrafter"/>
</dbReference>
<dbReference type="GO" id="GO:0031267">
    <property type="term" value="F:small GTPase binding"/>
    <property type="evidence" value="ECO:0007669"/>
    <property type="project" value="InterPro"/>
</dbReference>
<dbReference type="OMA" id="WVAKTSW"/>
<dbReference type="InterPro" id="IPR011989">
    <property type="entry name" value="ARM-like"/>
</dbReference>
<sequence>MLQGAQARRLPSNCALAMADDVSPIVLALHHSLLPEQAARLSAERALADLERNAQMPYLVLLFRVVVDTSIDVDGAVRQAGAIALKNLVARRWDASARDTPLPEPEKAVVRANLLEGLVHAPPAVRVQLGLIFKSVGYSDFPHAWPGLIDALTSNLQAGEQRTLGALYALRMLVKKYEYKAGVEREPLGAVVRATFPQLLVVFAATSDTDHPHAHDMQRLLCKVFWSTIQSTLPDELARPWETPELSQWMSFIVQLLERPVPPAAQPPAGAGAGAAAGAAGGTSVGVGAGAGVDPGVDPDSISEVPAWKAKKWAAHILLRMLQRYGNTRYARDDGQRALAKFLLANYAARCLQATVGILLLKSSGQPCAPRVETLCFNFVGEAISHTSLYRTIHPQLETLLVRIIFPQLCFSARELALWDDDPAEYVRKELDAIEEFYSPKVAAANLLVDLVRKKPQDCLQPFLAFCAQTLAEAAAAVPGGPASAQRQRDFAALCRKDGVLLALGELSGILRKKVGDEEYARQIEPMVKAHVAPELTSAIGFMRARACWVYAKLYRTLKFTDGAHFAHTSAALVSCLRDRELPVRVQAALGLQNLITKEQAAPLLRPRVPELIELLFGLMQDIGHEEVVSALDALIGRFSDAMAPYALRVVSTLVDAFGKMFAEGDDDEDAMLAAMSVMRTISTMLDAVSGRPDFYPPLQALLLPLVSRLIEPDASEFFEDTLSVLGYLTYYSPAVSAELLGILPKLVAAFADWAVEFSNQLLVPIDNLVTRATDAFLAAVDAEGRPFVGLLLTIPQLVLGVTADGQPDPTQGDARARLLLPESECHGAVRLLQSLLHSCHGRIDNYLPTIVRMCLHGVRTADSLSMRTLLLDGLASAIFYSAPLALATLEAHGATASVLAGWTAHVAEHAARLRMHECKVMTLGFAALLSGPPAQLPAGAQANLVACVRAAATLATRRRALEDEARRREAGEADESDSDGGRDLLDDDDFDDDDDDGDGDGAVTRRTDGAGAGAAGAAGGASGKGAGGEGDGGADGGGGSGSRLQIPARPHDVGKALRAGALTGDELSRLVSEFGDDDELEDEDDEYSSALDAVDELDVFMSALERACTCEPRLREMIDEGLSGDERAELAAVADAVAARRRSAAAHANGAAAAVAAAAAPMLSPQLPAHETR</sequence>
<feature type="compositionally biased region" description="Gly residues" evidence="7">
    <location>
        <begin position="1011"/>
        <end position="1042"/>
    </location>
</feature>
<keyword evidence="10" id="KW-1185">Reference proteome</keyword>
<evidence type="ECO:0000256" key="4">
    <source>
        <dbReference type="ARBA" id="ARBA00022490"/>
    </source>
</evidence>
<dbReference type="AlphaFoldDB" id="A0A8J5X8L5"/>
<dbReference type="Gene3D" id="1.25.10.10">
    <property type="entry name" value="Leucine-rich Repeat Variant"/>
    <property type="match status" value="1"/>
</dbReference>
<keyword evidence="3" id="KW-0813">Transport</keyword>
<evidence type="ECO:0000313" key="9">
    <source>
        <dbReference type="EMBL" id="KAG8458457.1"/>
    </source>
</evidence>
<dbReference type="InterPro" id="IPR016024">
    <property type="entry name" value="ARM-type_fold"/>
</dbReference>
<keyword evidence="4" id="KW-0963">Cytoplasm</keyword>
<dbReference type="Pfam" id="PF03810">
    <property type="entry name" value="IBN_N"/>
    <property type="match status" value="1"/>
</dbReference>
<reference evidence="9" key="1">
    <citation type="submission" date="2021-05" db="EMBL/GenBank/DDBJ databases">
        <title>The genome of the haptophyte Pavlova lutheri (Diacronema luteri, Pavlovales) - a model for lipid biosynthesis in eukaryotic algae.</title>
        <authorList>
            <person name="Hulatt C.J."/>
            <person name="Posewitz M.C."/>
        </authorList>
    </citation>
    <scope>NUCLEOTIDE SEQUENCE</scope>
    <source>
        <strain evidence="9">NIVA-4/92</strain>
    </source>
</reference>
<feature type="domain" description="Importin N-terminal" evidence="8">
    <location>
        <begin position="43"/>
        <end position="120"/>
    </location>
</feature>
<comment type="caution">
    <text evidence="9">The sequence shown here is derived from an EMBL/GenBank/DDBJ whole genome shotgun (WGS) entry which is preliminary data.</text>
</comment>
<dbReference type="SMART" id="SM00913">
    <property type="entry name" value="IBN_N"/>
    <property type="match status" value="1"/>
</dbReference>
<feature type="region of interest" description="Disordered" evidence="7">
    <location>
        <begin position="963"/>
        <end position="1048"/>
    </location>
</feature>
<dbReference type="EMBL" id="JAGTXO010000051">
    <property type="protein sequence ID" value="KAG8458457.1"/>
    <property type="molecule type" value="Genomic_DNA"/>
</dbReference>
<evidence type="ECO:0000256" key="3">
    <source>
        <dbReference type="ARBA" id="ARBA00022448"/>
    </source>
</evidence>
<dbReference type="PANTHER" id="PTHR10997">
    <property type="entry name" value="IMPORTIN-7, 8, 11"/>
    <property type="match status" value="1"/>
</dbReference>
<feature type="compositionally biased region" description="Acidic residues" evidence="7">
    <location>
        <begin position="986"/>
        <end position="1000"/>
    </location>
</feature>
<evidence type="ECO:0000256" key="1">
    <source>
        <dbReference type="ARBA" id="ARBA00004123"/>
    </source>
</evidence>
<feature type="compositionally biased region" description="Basic and acidic residues" evidence="7">
    <location>
        <begin position="963"/>
        <end position="972"/>
    </location>
</feature>
<evidence type="ECO:0000256" key="6">
    <source>
        <dbReference type="ARBA" id="ARBA00023242"/>
    </source>
</evidence>
<organism evidence="9 10">
    <name type="scientific">Diacronema lutheri</name>
    <name type="common">Unicellular marine alga</name>
    <name type="synonym">Monochrysis lutheri</name>
    <dbReference type="NCBI Taxonomy" id="2081491"/>
    <lineage>
        <taxon>Eukaryota</taxon>
        <taxon>Haptista</taxon>
        <taxon>Haptophyta</taxon>
        <taxon>Pavlovophyceae</taxon>
        <taxon>Pavlovales</taxon>
        <taxon>Pavlovaceae</taxon>
        <taxon>Diacronema</taxon>
    </lineage>
</organism>
<proteinExistence type="predicted"/>
<keyword evidence="6" id="KW-0539">Nucleus</keyword>
<evidence type="ECO:0000259" key="8">
    <source>
        <dbReference type="PROSITE" id="PS50166"/>
    </source>
</evidence>
<evidence type="ECO:0000256" key="2">
    <source>
        <dbReference type="ARBA" id="ARBA00004496"/>
    </source>
</evidence>
<dbReference type="Proteomes" id="UP000751190">
    <property type="component" value="Unassembled WGS sequence"/>
</dbReference>
<evidence type="ECO:0000256" key="5">
    <source>
        <dbReference type="ARBA" id="ARBA00022927"/>
    </source>
</evidence>
<name>A0A8J5X8L5_DIALT</name>